<keyword evidence="3" id="KW-1003">Cell membrane</keyword>
<evidence type="ECO:0000313" key="9">
    <source>
        <dbReference type="Proteomes" id="UP000070089"/>
    </source>
</evidence>
<feature type="transmembrane region" description="Helical" evidence="7">
    <location>
        <begin position="59"/>
        <end position="85"/>
    </location>
</feature>
<keyword evidence="4 7" id="KW-0812">Transmembrane</keyword>
<feature type="transmembrane region" description="Helical" evidence="7">
    <location>
        <begin position="200"/>
        <end position="225"/>
    </location>
</feature>
<evidence type="ECO:0000256" key="1">
    <source>
        <dbReference type="ARBA" id="ARBA00004651"/>
    </source>
</evidence>
<protein>
    <submittedName>
        <fullName evidence="8">Na driven multidrug efflux pump</fullName>
    </submittedName>
</protein>
<comment type="subcellular location">
    <subcellularLocation>
        <location evidence="1">Cell membrane</location>
        <topology evidence="1">Multi-pass membrane protein</topology>
    </subcellularLocation>
</comment>
<comment type="similarity">
    <text evidence="2">Belongs to the multi antimicrobial extrusion (MATE) (TC 2.A.66.1) family.</text>
</comment>
<gene>
    <name evidence="8" type="ORF">QR46_1798</name>
</gene>
<evidence type="ECO:0000256" key="6">
    <source>
        <dbReference type="ARBA" id="ARBA00023136"/>
    </source>
</evidence>
<evidence type="ECO:0000256" key="3">
    <source>
        <dbReference type="ARBA" id="ARBA00022475"/>
    </source>
</evidence>
<feature type="transmembrane region" description="Helical" evidence="7">
    <location>
        <begin position="308"/>
        <end position="325"/>
    </location>
</feature>
<name>A0A132NWU1_GIAIN</name>
<feature type="transmembrane region" description="Helical" evidence="7">
    <location>
        <begin position="364"/>
        <end position="384"/>
    </location>
</feature>
<dbReference type="GO" id="GO:0015297">
    <property type="term" value="F:antiporter activity"/>
    <property type="evidence" value="ECO:0007669"/>
    <property type="project" value="InterPro"/>
</dbReference>
<feature type="transmembrane region" description="Helical" evidence="7">
    <location>
        <begin position="177"/>
        <end position="194"/>
    </location>
</feature>
<organism evidence="8 9">
    <name type="scientific">Giardia duodenalis assemblage B</name>
    <dbReference type="NCBI Taxonomy" id="1394984"/>
    <lineage>
        <taxon>Eukaryota</taxon>
        <taxon>Metamonada</taxon>
        <taxon>Diplomonadida</taxon>
        <taxon>Hexamitidae</taxon>
        <taxon>Giardiinae</taxon>
        <taxon>Giardia</taxon>
    </lineage>
</organism>
<feature type="transmembrane region" description="Helical" evidence="7">
    <location>
        <begin position="396"/>
        <end position="422"/>
    </location>
</feature>
<dbReference type="InterPro" id="IPR002528">
    <property type="entry name" value="MATE_fam"/>
</dbReference>
<feature type="transmembrane region" description="Helical" evidence="7">
    <location>
        <begin position="138"/>
        <end position="156"/>
    </location>
</feature>
<dbReference type="GO" id="GO:0042910">
    <property type="term" value="F:xenobiotic transmembrane transporter activity"/>
    <property type="evidence" value="ECO:0007669"/>
    <property type="project" value="InterPro"/>
</dbReference>
<evidence type="ECO:0000256" key="2">
    <source>
        <dbReference type="ARBA" id="ARBA00010199"/>
    </source>
</evidence>
<keyword evidence="5 7" id="KW-1133">Transmembrane helix</keyword>
<dbReference type="InterPro" id="IPR051327">
    <property type="entry name" value="MATE_MepA_subfamily"/>
</dbReference>
<sequence>MLDQATKITRFGETPVFKLICTFSIPCILSMLTSAIYMNVNAIFIAKYIGTNGLSASSIFAPLDIICLLYPSVSLAYGTSTYISYAFGQNQFRIANYYTTMFVCICLVYWVLLTAIMVPLLSKILVMLRAEDIVYRYAYQYGIVAIPGYTFGYTFANAMGPILRAENRANLSMVRQMLGAVLSIVFDAIFFNLAPQMEYYAASVSTCISLLIISIWMILNIFGWIKGGVLRCKFGLLRYSVDELKDANEQQTHQSGPSIETKTVPVLDKSCEALSPLNKHNATIELELARNQQEVCEHAPSRRKRCSSLLFVVWQILTVSFPFYVNGISNSVSSLLAAYHTTSVASGDPNLEIYRSSVGITNTVTTLMSMPITGLVQALTPILGYNLSARKIDRAYYVLVYTSLIGVVMTLCIWTLCEGLAYQLMFLFAGDSNKERSISAQALRLGLAGLPLQMFVSITVSVSQVKRKTALSTALQVGRALITITCIFLLPAVIKWTDSKVNSINGIFMSPAIGDSISGLISMALYIHWTLCYKRQCNAANSSRIASD</sequence>
<dbReference type="Proteomes" id="UP000070089">
    <property type="component" value="Unassembled WGS sequence"/>
</dbReference>
<dbReference type="GO" id="GO:0005886">
    <property type="term" value="C:plasma membrane"/>
    <property type="evidence" value="ECO:0007669"/>
    <property type="project" value="UniProtKB-SubCell"/>
</dbReference>
<dbReference type="PANTHER" id="PTHR43823">
    <property type="entry name" value="SPORULATION PROTEIN YKVU"/>
    <property type="match status" value="1"/>
</dbReference>
<feature type="transmembrane region" description="Helical" evidence="7">
    <location>
        <begin position="506"/>
        <end position="527"/>
    </location>
</feature>
<accession>A0A132NWU1</accession>
<evidence type="ECO:0000256" key="7">
    <source>
        <dbReference type="SAM" id="Phobius"/>
    </source>
</evidence>
<reference evidence="8 9" key="1">
    <citation type="journal article" date="2015" name="Mol. Biochem. Parasitol.">
        <title>Identification of polymorphic genes for use in assemblage B genotyping assays through comparative genomics of multiple assemblage B Giardia duodenalis isolates.</title>
        <authorList>
            <person name="Wielinga C."/>
            <person name="Thompson R.C."/>
            <person name="Monis P."/>
            <person name="Ryan U."/>
        </authorList>
    </citation>
    <scope>NUCLEOTIDE SEQUENCE [LARGE SCALE GENOMIC DNA]</scope>
    <source>
        <strain evidence="8 9">BAH15c1</strain>
    </source>
</reference>
<proteinExistence type="inferred from homology"/>
<dbReference type="Pfam" id="PF01554">
    <property type="entry name" value="MatE"/>
    <property type="match status" value="2"/>
</dbReference>
<evidence type="ECO:0000256" key="5">
    <source>
        <dbReference type="ARBA" id="ARBA00022989"/>
    </source>
</evidence>
<dbReference type="OrthoDB" id="10251135at2759"/>
<keyword evidence="6 7" id="KW-0472">Membrane</keyword>
<dbReference type="VEuPathDB" id="GiardiaDB:QR46_1798"/>
<dbReference type="PANTHER" id="PTHR43823:SF3">
    <property type="entry name" value="MULTIDRUG EXPORT PROTEIN MEPA"/>
    <property type="match status" value="1"/>
</dbReference>
<comment type="caution">
    <text evidence="8">The sequence shown here is derived from an EMBL/GenBank/DDBJ whole genome shotgun (WGS) entry which is preliminary data.</text>
</comment>
<feature type="transmembrane region" description="Helical" evidence="7">
    <location>
        <begin position="474"/>
        <end position="494"/>
    </location>
</feature>
<feature type="transmembrane region" description="Helical" evidence="7">
    <location>
        <begin position="16"/>
        <end position="39"/>
    </location>
</feature>
<feature type="transmembrane region" description="Helical" evidence="7">
    <location>
        <begin position="442"/>
        <end position="462"/>
    </location>
</feature>
<dbReference type="AlphaFoldDB" id="A0A132NWU1"/>
<feature type="transmembrane region" description="Helical" evidence="7">
    <location>
        <begin position="97"/>
        <end position="118"/>
    </location>
</feature>
<dbReference type="EMBL" id="JXTI01000041">
    <property type="protein sequence ID" value="KWX14172.1"/>
    <property type="molecule type" value="Genomic_DNA"/>
</dbReference>
<evidence type="ECO:0000256" key="4">
    <source>
        <dbReference type="ARBA" id="ARBA00022692"/>
    </source>
</evidence>
<evidence type="ECO:0000313" key="8">
    <source>
        <dbReference type="EMBL" id="KWX14172.1"/>
    </source>
</evidence>